<dbReference type="AlphaFoldDB" id="A0A9W6RQB5"/>
<feature type="chain" id="PRO_5040815376" evidence="4">
    <location>
        <begin position="27"/>
        <end position="417"/>
    </location>
</feature>
<dbReference type="Pfam" id="PF03403">
    <property type="entry name" value="PAF-AH_p_II"/>
    <property type="match status" value="1"/>
</dbReference>
<dbReference type="GO" id="GO:0016042">
    <property type="term" value="P:lipid catabolic process"/>
    <property type="evidence" value="ECO:0007669"/>
    <property type="project" value="UniProtKB-KW"/>
</dbReference>
<evidence type="ECO:0000313" key="5">
    <source>
        <dbReference type="EMBL" id="GLY78010.1"/>
    </source>
</evidence>
<keyword evidence="1" id="KW-0378">Hydrolase</keyword>
<dbReference type="EMBL" id="BSTJ01000008">
    <property type="protein sequence ID" value="GLY78010.1"/>
    <property type="molecule type" value="Genomic_DNA"/>
</dbReference>
<dbReference type="PANTHER" id="PTHR10272">
    <property type="entry name" value="PLATELET-ACTIVATING FACTOR ACETYLHYDROLASE"/>
    <property type="match status" value="1"/>
</dbReference>
<keyword evidence="2" id="KW-0442">Lipid degradation</keyword>
<evidence type="ECO:0000256" key="4">
    <source>
        <dbReference type="SAM" id="SignalP"/>
    </source>
</evidence>
<organism evidence="5 6">
    <name type="scientific">Actinoallomurus iriomotensis</name>
    <dbReference type="NCBI Taxonomy" id="478107"/>
    <lineage>
        <taxon>Bacteria</taxon>
        <taxon>Bacillati</taxon>
        <taxon>Actinomycetota</taxon>
        <taxon>Actinomycetes</taxon>
        <taxon>Streptosporangiales</taxon>
        <taxon>Thermomonosporaceae</taxon>
        <taxon>Actinoallomurus</taxon>
    </lineage>
</organism>
<reference evidence="5" key="1">
    <citation type="submission" date="2023-03" db="EMBL/GenBank/DDBJ databases">
        <title>Actinoallomurus iriomotensis NBRC 103681.</title>
        <authorList>
            <person name="Ichikawa N."/>
            <person name="Sato H."/>
            <person name="Tonouchi N."/>
        </authorList>
    </citation>
    <scope>NUCLEOTIDE SEQUENCE</scope>
    <source>
        <strain evidence="5">NBRC 103681</strain>
    </source>
</reference>
<evidence type="ECO:0000256" key="1">
    <source>
        <dbReference type="ARBA" id="ARBA00022801"/>
    </source>
</evidence>
<dbReference type="GO" id="GO:0003847">
    <property type="term" value="F:1-alkyl-2-acetylglycerophosphocholine esterase activity"/>
    <property type="evidence" value="ECO:0007669"/>
    <property type="project" value="TreeGrafter"/>
</dbReference>
<evidence type="ECO:0000256" key="2">
    <source>
        <dbReference type="ARBA" id="ARBA00022963"/>
    </source>
</evidence>
<dbReference type="RefSeq" id="WP_285628345.1">
    <property type="nucleotide sequence ID" value="NZ_BSTJ01000008.1"/>
</dbReference>
<keyword evidence="4" id="KW-0732">Signal</keyword>
<protein>
    <submittedName>
        <fullName evidence="5">Esterase</fullName>
    </submittedName>
</protein>
<name>A0A9W6RQB5_9ACTN</name>
<gene>
    <name evidence="5" type="ORF">Airi01_062770</name>
</gene>
<comment type="caution">
    <text evidence="5">The sequence shown here is derived from an EMBL/GenBank/DDBJ whole genome shotgun (WGS) entry which is preliminary data.</text>
</comment>
<feature type="signal peptide" evidence="4">
    <location>
        <begin position="1"/>
        <end position="26"/>
    </location>
</feature>
<keyword evidence="3" id="KW-0443">Lipid metabolism</keyword>
<dbReference type="PANTHER" id="PTHR10272:SF0">
    <property type="entry name" value="PLATELET-ACTIVATING FACTOR ACETYLHYDROLASE"/>
    <property type="match status" value="1"/>
</dbReference>
<accession>A0A9W6RQB5</accession>
<evidence type="ECO:0000313" key="6">
    <source>
        <dbReference type="Proteomes" id="UP001165135"/>
    </source>
</evidence>
<dbReference type="InterPro" id="IPR029058">
    <property type="entry name" value="AB_hydrolase_fold"/>
</dbReference>
<evidence type="ECO:0000256" key="3">
    <source>
        <dbReference type="ARBA" id="ARBA00023098"/>
    </source>
</evidence>
<dbReference type="Proteomes" id="UP001165135">
    <property type="component" value="Unassembled WGS sequence"/>
</dbReference>
<dbReference type="SUPFAM" id="SSF53474">
    <property type="entry name" value="alpha/beta-Hydrolases"/>
    <property type="match status" value="1"/>
</dbReference>
<sequence>MLIDNARKTLAALAAATLTTATPATATSSTADHAHGTAVSGQKATAPLYLPPPTGPHQVGTALLHLVDASRTDPLGDGKRPRELIVQLWYPAQDTTGHPVAPYMPPGEAAQLEADHHLPPGAITAATTNSHIDAPVAGVRHPVVLFYPGWCSDRTDTTFIDEELASRGFVVVATASTHEAAEVEFPRGRLVKDDAALCARGSDQDNDRLWNRLQAIRVRDTTFVLDQLSRISHGANPDAEHRPLPAGLARSLDLHRIGMFGHSLGGSTTAEAMHEDKRVRAGIDLDGLVIGPVQRAGLRRPFLVFGSGWHAPGDGGDQDPTWSVFLPRLRGWHHWLRLDGSGHYRFTDLAVNARAWGLDEQLPAEAWRLDFGDIDDHRAPTVVRAYTAAFFERFLTHQSAPILDHPSPAYPEIEFMR</sequence>
<dbReference type="Gene3D" id="3.40.50.1820">
    <property type="entry name" value="alpha/beta hydrolase"/>
    <property type="match status" value="1"/>
</dbReference>
<proteinExistence type="predicted"/>